<evidence type="ECO:0000313" key="9">
    <source>
        <dbReference type="EMBL" id="KGG52843.1"/>
    </source>
</evidence>
<evidence type="ECO:0000256" key="6">
    <source>
        <dbReference type="ARBA" id="ARBA00023274"/>
    </source>
</evidence>
<comment type="similarity">
    <text evidence="2 8">Belongs to the universal ribosomal protein uL3 family.</text>
</comment>
<accession>A0A098VUR7</accession>
<dbReference type="PANTHER" id="PTHR11229">
    <property type="entry name" value="50S RIBOSOMAL PROTEIN L3"/>
    <property type="match status" value="1"/>
</dbReference>
<evidence type="ECO:0000256" key="8">
    <source>
        <dbReference type="RuleBase" id="RU003905"/>
    </source>
</evidence>
<dbReference type="GO" id="GO:0005762">
    <property type="term" value="C:mitochondrial large ribosomal subunit"/>
    <property type="evidence" value="ECO:0007669"/>
    <property type="project" value="TreeGrafter"/>
</dbReference>
<evidence type="ECO:0000256" key="5">
    <source>
        <dbReference type="ARBA" id="ARBA00023128"/>
    </source>
</evidence>
<comment type="subcellular location">
    <subcellularLocation>
        <location evidence="1">Mitochondrion</location>
    </subcellularLocation>
</comment>
<dbReference type="AlphaFoldDB" id="A0A098VUR7"/>
<evidence type="ECO:0000256" key="1">
    <source>
        <dbReference type="ARBA" id="ARBA00004173"/>
    </source>
</evidence>
<dbReference type="HOGENOM" id="CLU_044142_1_0_1"/>
<dbReference type="InterPro" id="IPR009000">
    <property type="entry name" value="Transl_B-barrel_sf"/>
</dbReference>
<protein>
    <recommendedName>
        <fullName evidence="7">Large ribosomal subunit protein uL3m</fullName>
    </recommendedName>
</protein>
<dbReference type="Pfam" id="PF00297">
    <property type="entry name" value="Ribosomal_L3"/>
    <property type="match status" value="1"/>
</dbReference>
<dbReference type="OrthoDB" id="274683at2759"/>
<dbReference type="PANTHER" id="PTHR11229:SF8">
    <property type="entry name" value="LARGE RIBOSOMAL SUBUNIT PROTEIN UL3M"/>
    <property type="match status" value="1"/>
</dbReference>
<dbReference type="NCBIfam" id="TIGR03625">
    <property type="entry name" value="L3_bact"/>
    <property type="match status" value="1"/>
</dbReference>
<dbReference type="PROSITE" id="PS00474">
    <property type="entry name" value="RIBOSOMAL_L3"/>
    <property type="match status" value="1"/>
</dbReference>
<evidence type="ECO:0000256" key="4">
    <source>
        <dbReference type="ARBA" id="ARBA00022980"/>
    </source>
</evidence>
<sequence length="375" mass="41836">MLMRKFWPKASPPTPIALSRHTKKEALWYEDPDYVIEKKNRLHPTIHKYLKVESKIPNAVKPNALNTSVSLIDTKPVRDVINSDALSVYKTLPLQQRPYIAGFSKRVGLVGFKSGMMSYFDHVTGKKHAVTVIRFEHVQSLRITSVGARRDRGLFSIDVGAGSQDPGNMSACRRSYYARFGVPFKRVHMCFSITKDATIPPGMLPFVFLGTNLFAAHFVPGQLVDVRSKSIGKGFQGPMKRWGFKGLPASHGVSLAHRSHGATGMRQDPGRVLPGKKMAGRMGGKFKSVLRLPVLKVDTKYNCIYVRGSIPGHDDCIVRVKDSLKNPTFAKSPPPFPTFIAPQNQNVPQVMVAEPAFYHDKKTPIKPHELIKLLK</sequence>
<evidence type="ECO:0000313" key="10">
    <source>
        <dbReference type="Proteomes" id="UP000029725"/>
    </source>
</evidence>
<dbReference type="Gene3D" id="2.40.30.10">
    <property type="entry name" value="Translation factors"/>
    <property type="match status" value="2"/>
</dbReference>
<dbReference type="EMBL" id="JMKJ01000033">
    <property type="protein sequence ID" value="KGG52843.1"/>
    <property type="molecule type" value="Genomic_DNA"/>
</dbReference>
<gene>
    <name evidence="9" type="ORF">DI09_12p110</name>
</gene>
<dbReference type="GO" id="GO:0006412">
    <property type="term" value="P:translation"/>
    <property type="evidence" value="ECO:0007669"/>
    <property type="project" value="InterPro"/>
</dbReference>
<dbReference type="FunFam" id="2.40.30.10:FF:000004">
    <property type="entry name" value="50S ribosomal protein L3"/>
    <property type="match status" value="1"/>
</dbReference>
<dbReference type="InterPro" id="IPR000597">
    <property type="entry name" value="Ribosomal_uL3"/>
</dbReference>
<keyword evidence="10" id="KW-1185">Reference proteome</keyword>
<dbReference type="Proteomes" id="UP000029725">
    <property type="component" value="Unassembled WGS sequence"/>
</dbReference>
<name>A0A098VUR7_9MICR</name>
<comment type="caution">
    <text evidence="9">The sequence shown here is derived from an EMBL/GenBank/DDBJ whole genome shotgun (WGS) entry which is preliminary data.</text>
</comment>
<keyword evidence="3" id="KW-0809">Transit peptide</keyword>
<evidence type="ECO:0000256" key="3">
    <source>
        <dbReference type="ARBA" id="ARBA00022946"/>
    </source>
</evidence>
<keyword evidence="6 8" id="KW-0687">Ribonucleoprotein</keyword>
<keyword evidence="5" id="KW-0496">Mitochondrion</keyword>
<evidence type="ECO:0000256" key="2">
    <source>
        <dbReference type="ARBA" id="ARBA00006540"/>
    </source>
</evidence>
<dbReference type="RefSeq" id="XP_013239270.1">
    <property type="nucleotide sequence ID" value="XM_013383816.1"/>
</dbReference>
<dbReference type="GeneID" id="25258239"/>
<proteinExistence type="inferred from homology"/>
<dbReference type="SUPFAM" id="SSF50447">
    <property type="entry name" value="Translation proteins"/>
    <property type="match status" value="1"/>
</dbReference>
<organism evidence="9 10">
    <name type="scientific">Mitosporidium daphniae</name>
    <dbReference type="NCBI Taxonomy" id="1485682"/>
    <lineage>
        <taxon>Eukaryota</taxon>
        <taxon>Fungi</taxon>
        <taxon>Fungi incertae sedis</taxon>
        <taxon>Microsporidia</taxon>
        <taxon>Mitosporidium</taxon>
    </lineage>
</organism>
<evidence type="ECO:0000256" key="7">
    <source>
        <dbReference type="ARBA" id="ARBA00035209"/>
    </source>
</evidence>
<reference evidence="9 10" key="1">
    <citation type="submission" date="2014-04" db="EMBL/GenBank/DDBJ databases">
        <title>A new species of microsporidia sheds light on the evolution of extreme parasitism.</title>
        <authorList>
            <person name="Haag K.L."/>
            <person name="James T.Y."/>
            <person name="Larsson R."/>
            <person name="Schaer T.M."/>
            <person name="Refardt D."/>
            <person name="Pombert J.-F."/>
            <person name="Ebert D."/>
        </authorList>
    </citation>
    <scope>NUCLEOTIDE SEQUENCE [LARGE SCALE GENOMIC DNA]</scope>
    <source>
        <strain evidence="9 10">UGP3</strain>
        <tissue evidence="9">Spores</tissue>
    </source>
</reference>
<dbReference type="GO" id="GO:0003735">
    <property type="term" value="F:structural constituent of ribosome"/>
    <property type="evidence" value="ECO:0007669"/>
    <property type="project" value="InterPro"/>
</dbReference>
<dbReference type="InterPro" id="IPR019926">
    <property type="entry name" value="Ribosomal_uL3_CS"/>
</dbReference>
<dbReference type="InterPro" id="IPR019927">
    <property type="entry name" value="Ribosomal_uL3_bac/org-type"/>
</dbReference>
<keyword evidence="4 8" id="KW-0689">Ribosomal protein</keyword>
<dbReference type="VEuPathDB" id="MicrosporidiaDB:DI09_12p110"/>